<name>A0AA35Y2E9_LACSI</name>
<proteinExistence type="predicted"/>
<sequence length="290" mass="32748">MKWKWCSFSDAPNGFDTKPIGPSTSNSIWDTSNTLGRMETSFATVRLHSSFDSMEDSFGSHSNLSDVAIDLIGRSGSTTNTMVNVYNSPSSGKNLLNQRQDSGKVSHNIPASPLRTFRSPKYVLDDDVATEELRAEARTWKRNARKLMVDLELSRKVTSDQTRNMENVTMELSALQIECDDLKNKIKHLKILLGESEVKDRDVDNLKAQVQDKNGIQAELEEEIKFQKDLNNNLSIKLNKTQESNLELVSILQELEEQIEKQKLEINSLGASEQSAVDEDNVEEHTWVEV</sequence>
<keyword evidence="3" id="KW-1185">Reference proteome</keyword>
<organism evidence="2 3">
    <name type="scientific">Lactuca saligna</name>
    <name type="common">Willowleaf lettuce</name>
    <dbReference type="NCBI Taxonomy" id="75948"/>
    <lineage>
        <taxon>Eukaryota</taxon>
        <taxon>Viridiplantae</taxon>
        <taxon>Streptophyta</taxon>
        <taxon>Embryophyta</taxon>
        <taxon>Tracheophyta</taxon>
        <taxon>Spermatophyta</taxon>
        <taxon>Magnoliopsida</taxon>
        <taxon>eudicotyledons</taxon>
        <taxon>Gunneridae</taxon>
        <taxon>Pentapetalae</taxon>
        <taxon>asterids</taxon>
        <taxon>campanulids</taxon>
        <taxon>Asterales</taxon>
        <taxon>Asteraceae</taxon>
        <taxon>Cichorioideae</taxon>
        <taxon>Cichorieae</taxon>
        <taxon>Lactucinae</taxon>
        <taxon>Lactuca</taxon>
    </lineage>
</organism>
<dbReference type="AlphaFoldDB" id="A0AA35Y2E9"/>
<dbReference type="Proteomes" id="UP001177003">
    <property type="component" value="Chromosome 0"/>
</dbReference>
<evidence type="ECO:0000313" key="3">
    <source>
        <dbReference type="Proteomes" id="UP001177003"/>
    </source>
</evidence>
<accession>A0AA35Y2E9</accession>
<evidence type="ECO:0000256" key="1">
    <source>
        <dbReference type="SAM" id="MobiDB-lite"/>
    </source>
</evidence>
<dbReference type="EMBL" id="OX465086">
    <property type="protein sequence ID" value="CAI9264494.1"/>
    <property type="molecule type" value="Genomic_DNA"/>
</dbReference>
<dbReference type="PANTHER" id="PTHR47270">
    <property type="entry name" value="PROTEIN MLP1-LIKE"/>
    <property type="match status" value="1"/>
</dbReference>
<dbReference type="PANTHER" id="PTHR47270:SF8">
    <property type="entry name" value="NT-TYPE C2 DOMAIN-CONTAINING PROTEIN"/>
    <property type="match status" value="1"/>
</dbReference>
<gene>
    <name evidence="2" type="ORF">LSALG_LOCUS5143</name>
</gene>
<reference evidence="2" key="1">
    <citation type="submission" date="2023-04" db="EMBL/GenBank/DDBJ databases">
        <authorList>
            <person name="Vijverberg K."/>
            <person name="Xiong W."/>
            <person name="Schranz E."/>
        </authorList>
    </citation>
    <scope>NUCLEOTIDE SEQUENCE</scope>
</reference>
<feature type="region of interest" description="Disordered" evidence="1">
    <location>
        <begin position="270"/>
        <end position="290"/>
    </location>
</feature>
<evidence type="ECO:0000313" key="2">
    <source>
        <dbReference type="EMBL" id="CAI9264494.1"/>
    </source>
</evidence>
<protein>
    <submittedName>
        <fullName evidence="2">Uncharacterized protein</fullName>
    </submittedName>
</protein>